<evidence type="ECO:0000313" key="1">
    <source>
        <dbReference type="EMBL" id="WXG67674.1"/>
    </source>
</evidence>
<keyword evidence="2" id="KW-1185">Reference proteome</keyword>
<dbReference type="Proteomes" id="UP001432000">
    <property type="component" value="Chromosome"/>
</dbReference>
<dbReference type="EMBL" id="CP147846">
    <property type="protein sequence ID" value="WXG67674.1"/>
    <property type="molecule type" value="Genomic_DNA"/>
</dbReference>
<gene>
    <name evidence="1" type="ORF">WDS16_20965</name>
</gene>
<sequence>MTHERVLIFPTGPIKAFLTKGTLLTPKSACGLYVGVTRAVFSVTFVTDKPDKIGFPVWTPLG</sequence>
<accession>A0ABZ2PF04</accession>
<dbReference type="RefSeq" id="WP_338887385.1">
    <property type="nucleotide sequence ID" value="NZ_CP147846.1"/>
</dbReference>
<organism evidence="1 2">
    <name type="scientific">Rhodococcus sovatensis</name>
    <dbReference type="NCBI Taxonomy" id="1805840"/>
    <lineage>
        <taxon>Bacteria</taxon>
        <taxon>Bacillati</taxon>
        <taxon>Actinomycetota</taxon>
        <taxon>Actinomycetes</taxon>
        <taxon>Mycobacteriales</taxon>
        <taxon>Nocardiaceae</taxon>
        <taxon>Rhodococcus</taxon>
    </lineage>
</organism>
<name>A0ABZ2PF04_9NOCA</name>
<proteinExistence type="predicted"/>
<reference evidence="1 2" key="1">
    <citation type="submission" date="2024-03" db="EMBL/GenBank/DDBJ databases">
        <title>Natural products discovery in diverse microorganisms through a two-stage MS feature dereplication strategy.</title>
        <authorList>
            <person name="Zhang R."/>
        </authorList>
    </citation>
    <scope>NUCLEOTIDE SEQUENCE [LARGE SCALE GENOMIC DNA]</scope>
    <source>
        <strain evidence="1 2">18930</strain>
    </source>
</reference>
<protein>
    <submittedName>
        <fullName evidence="1">Uncharacterized protein</fullName>
    </submittedName>
</protein>
<evidence type="ECO:0000313" key="2">
    <source>
        <dbReference type="Proteomes" id="UP001432000"/>
    </source>
</evidence>